<gene>
    <name evidence="6" type="ORF">ABI908_07275</name>
    <name evidence="5" type="ORF">DK843_20805</name>
</gene>
<dbReference type="EMBL" id="JBDXMI010000001">
    <property type="protein sequence ID" value="MEO9383920.1"/>
    <property type="molecule type" value="Genomic_DNA"/>
</dbReference>
<evidence type="ECO:0000259" key="4">
    <source>
        <dbReference type="PROSITE" id="PS50887"/>
    </source>
</evidence>
<dbReference type="PANTHER" id="PTHR45138">
    <property type="entry name" value="REGULATORY COMPONENTS OF SENSORY TRANSDUCTION SYSTEM"/>
    <property type="match status" value="1"/>
</dbReference>
<sequence length="356" mass="40697">MARPSLASQRQEPPMMMQTPPPDRNESTLILDNLVELTSQREQEMLESSLLSTLVEVMNVDRIELFACRWINNAPYIRRRLEAHAGHGKPTIRATPCDGWLPPPVFLYNLLNQLDGLDRSDGIHRIPGGLCLPLRCMGNIISLLFIHHSNEAKTNRSMLKAMARIHENFLRLLLEADRDMLTALNNRRKFDQYIYSLLTSLQQQTSPPPYILALLDIDMFKHVNDQYGHIVGDEVLLLMAQLMQQSFREEDGLFRYGGEEFALLLQGSDIEQTEMALDRFRATVSRFPFPQIKGLTISVGYTLVNPMLLPGLLVEQADRALYYAKTNGRNQVCSYERLVAENKLEPLRVDGQVDLF</sequence>
<name>A0A344UML4_9NEIS</name>
<feature type="domain" description="GGDEF" evidence="4">
    <location>
        <begin position="208"/>
        <end position="337"/>
    </location>
</feature>
<evidence type="ECO:0000313" key="6">
    <source>
        <dbReference type="EMBL" id="MEO9383920.1"/>
    </source>
</evidence>
<dbReference type="FunFam" id="3.30.70.270:FF:000001">
    <property type="entry name" value="Diguanylate cyclase domain protein"/>
    <property type="match status" value="1"/>
</dbReference>
<evidence type="ECO:0000256" key="1">
    <source>
        <dbReference type="ARBA" id="ARBA00012528"/>
    </source>
</evidence>
<dbReference type="EMBL" id="CP029554">
    <property type="protein sequence ID" value="AXE36512.1"/>
    <property type="molecule type" value="Genomic_DNA"/>
</dbReference>
<dbReference type="RefSeq" id="WP_114062208.1">
    <property type="nucleotide sequence ID" value="NZ_CP029495.1"/>
</dbReference>
<keyword evidence="6" id="KW-0808">Transferase</keyword>
<evidence type="ECO:0000256" key="3">
    <source>
        <dbReference type="SAM" id="MobiDB-lite"/>
    </source>
</evidence>
<dbReference type="GO" id="GO:0052621">
    <property type="term" value="F:diguanylate cyclase activity"/>
    <property type="evidence" value="ECO:0007669"/>
    <property type="project" value="UniProtKB-EC"/>
</dbReference>
<dbReference type="InterPro" id="IPR043128">
    <property type="entry name" value="Rev_trsase/Diguanyl_cyclase"/>
</dbReference>
<dbReference type="Pfam" id="PF00990">
    <property type="entry name" value="GGDEF"/>
    <property type="match status" value="1"/>
</dbReference>
<dbReference type="NCBIfam" id="TIGR00254">
    <property type="entry name" value="GGDEF"/>
    <property type="match status" value="1"/>
</dbReference>
<comment type="catalytic activity">
    <reaction evidence="2">
        <text>2 GTP = 3',3'-c-di-GMP + 2 diphosphate</text>
        <dbReference type="Rhea" id="RHEA:24898"/>
        <dbReference type="ChEBI" id="CHEBI:33019"/>
        <dbReference type="ChEBI" id="CHEBI:37565"/>
        <dbReference type="ChEBI" id="CHEBI:58805"/>
        <dbReference type="EC" id="2.7.7.65"/>
    </reaction>
</comment>
<evidence type="ECO:0000313" key="5">
    <source>
        <dbReference type="EMBL" id="AXE36512.1"/>
    </source>
</evidence>
<dbReference type="InterPro" id="IPR050469">
    <property type="entry name" value="Diguanylate_Cyclase"/>
</dbReference>
<keyword evidence="8" id="KW-1185">Reference proteome</keyword>
<dbReference type="PANTHER" id="PTHR45138:SF9">
    <property type="entry name" value="DIGUANYLATE CYCLASE DGCM-RELATED"/>
    <property type="match status" value="1"/>
</dbReference>
<dbReference type="SUPFAM" id="SSF55073">
    <property type="entry name" value="Nucleotide cyclase"/>
    <property type="match status" value="1"/>
</dbReference>
<proteinExistence type="predicted"/>
<evidence type="ECO:0000313" key="7">
    <source>
        <dbReference type="Proteomes" id="UP000252038"/>
    </source>
</evidence>
<dbReference type="PROSITE" id="PS50887">
    <property type="entry name" value="GGDEF"/>
    <property type="match status" value="1"/>
</dbReference>
<accession>A0A344UML4</accession>
<reference evidence="5 7" key="1">
    <citation type="submission" date="2018-05" db="EMBL/GenBank/DDBJ databases">
        <title>Genome sequencing, assembly and analysis of the novel insecticidal bacterium, Chromobacterium phragmitis.</title>
        <authorList>
            <person name="Sparks M.E."/>
            <person name="Blackburn M.B."/>
            <person name="Gundersen-Rindal D.E."/>
        </authorList>
    </citation>
    <scope>NUCLEOTIDE SEQUENCE [LARGE SCALE GENOMIC DNA]</scope>
    <source>
        <strain evidence="5">IIBBL 274-1</strain>
    </source>
</reference>
<dbReference type="InterPro" id="IPR000160">
    <property type="entry name" value="GGDEF_dom"/>
</dbReference>
<dbReference type="GO" id="GO:1902201">
    <property type="term" value="P:negative regulation of bacterial-type flagellum-dependent cell motility"/>
    <property type="evidence" value="ECO:0007669"/>
    <property type="project" value="TreeGrafter"/>
</dbReference>
<reference evidence="6 8" key="2">
    <citation type="submission" date="2024-05" db="EMBL/GenBank/DDBJ databases">
        <authorList>
            <person name="De Oliveira J.P."/>
            <person name="Noriler S.A."/>
            <person name="De Oliveira A.G."/>
            <person name="Sipoli D.S."/>
        </authorList>
    </citation>
    <scope>NUCLEOTIDE SEQUENCE [LARGE SCALE GENOMIC DNA]</scope>
    <source>
        <strain evidence="6 8">LABIM192</strain>
    </source>
</reference>
<evidence type="ECO:0000313" key="8">
    <source>
        <dbReference type="Proteomes" id="UP001462502"/>
    </source>
</evidence>
<dbReference type="Gene3D" id="3.30.70.270">
    <property type="match status" value="1"/>
</dbReference>
<dbReference type="Proteomes" id="UP001462502">
    <property type="component" value="Unassembled WGS sequence"/>
</dbReference>
<dbReference type="GO" id="GO:0043709">
    <property type="term" value="P:cell adhesion involved in single-species biofilm formation"/>
    <property type="evidence" value="ECO:0007669"/>
    <property type="project" value="TreeGrafter"/>
</dbReference>
<dbReference type="EC" id="2.7.7.65" evidence="1"/>
<feature type="compositionally biased region" description="Polar residues" evidence="3">
    <location>
        <begin position="1"/>
        <end position="11"/>
    </location>
</feature>
<dbReference type="InterPro" id="IPR029787">
    <property type="entry name" value="Nucleotide_cyclase"/>
</dbReference>
<dbReference type="SMART" id="SM00267">
    <property type="entry name" value="GGDEF"/>
    <property type="match status" value="1"/>
</dbReference>
<dbReference type="AlphaFoldDB" id="A0A344UML4"/>
<keyword evidence="6" id="KW-0548">Nucleotidyltransferase</keyword>
<dbReference type="CDD" id="cd01949">
    <property type="entry name" value="GGDEF"/>
    <property type="match status" value="1"/>
</dbReference>
<dbReference type="GO" id="GO:0005886">
    <property type="term" value="C:plasma membrane"/>
    <property type="evidence" value="ECO:0007669"/>
    <property type="project" value="TreeGrafter"/>
</dbReference>
<dbReference type="Proteomes" id="UP000252038">
    <property type="component" value="Chromosome"/>
</dbReference>
<organism evidence="5 7">
    <name type="scientific">Chromobacterium phragmitis</name>
    <dbReference type="NCBI Taxonomy" id="2202141"/>
    <lineage>
        <taxon>Bacteria</taxon>
        <taxon>Pseudomonadati</taxon>
        <taxon>Pseudomonadota</taxon>
        <taxon>Betaproteobacteria</taxon>
        <taxon>Neisseriales</taxon>
        <taxon>Chromobacteriaceae</taxon>
        <taxon>Chromobacterium</taxon>
    </lineage>
</organism>
<evidence type="ECO:0000256" key="2">
    <source>
        <dbReference type="ARBA" id="ARBA00034247"/>
    </source>
</evidence>
<dbReference type="KEGG" id="chri:DK842_15275"/>
<dbReference type="OrthoDB" id="9813903at2"/>
<protein>
    <recommendedName>
        <fullName evidence="1">diguanylate cyclase</fullName>
        <ecNumber evidence="1">2.7.7.65</ecNumber>
    </recommendedName>
</protein>
<dbReference type="KEGG" id="chrb:DK843_20805"/>
<feature type="region of interest" description="Disordered" evidence="3">
    <location>
        <begin position="1"/>
        <end position="25"/>
    </location>
</feature>